<dbReference type="PROSITE" id="PS50090">
    <property type="entry name" value="MYB_LIKE"/>
    <property type="match status" value="1"/>
</dbReference>
<reference evidence="3" key="2">
    <citation type="submission" date="2025-08" db="UniProtKB">
        <authorList>
            <consortium name="RefSeq"/>
        </authorList>
    </citation>
    <scope>IDENTIFICATION</scope>
    <source>
        <tissue evidence="3">Leaf</tissue>
    </source>
</reference>
<reference evidence="2" key="1">
    <citation type="journal article" date="2015" name="Nat. Genet.">
        <title>The pineapple genome and the evolution of CAM photosynthesis.</title>
        <authorList>
            <person name="Ming R."/>
            <person name="VanBuren R."/>
            <person name="Wai C.M."/>
            <person name="Tang H."/>
            <person name="Schatz M.C."/>
            <person name="Bowers J.E."/>
            <person name="Lyons E."/>
            <person name="Wang M.L."/>
            <person name="Chen J."/>
            <person name="Biggers E."/>
            <person name="Zhang J."/>
            <person name="Huang L."/>
            <person name="Zhang L."/>
            <person name="Miao W."/>
            <person name="Zhang J."/>
            <person name="Ye Z."/>
            <person name="Miao C."/>
            <person name="Lin Z."/>
            <person name="Wang H."/>
            <person name="Zhou H."/>
            <person name="Yim W.C."/>
            <person name="Priest H.D."/>
            <person name="Zheng C."/>
            <person name="Woodhouse M."/>
            <person name="Edger P.P."/>
            <person name="Guyot R."/>
            <person name="Guo H.B."/>
            <person name="Guo H."/>
            <person name="Zheng G."/>
            <person name="Singh R."/>
            <person name="Sharma A."/>
            <person name="Min X."/>
            <person name="Zheng Y."/>
            <person name="Lee H."/>
            <person name="Gurtowski J."/>
            <person name="Sedlazeck F.J."/>
            <person name="Harkess A."/>
            <person name="McKain M.R."/>
            <person name="Liao Z."/>
            <person name="Fang J."/>
            <person name="Liu J."/>
            <person name="Zhang X."/>
            <person name="Zhang Q."/>
            <person name="Hu W."/>
            <person name="Qin Y."/>
            <person name="Wang K."/>
            <person name="Chen L.Y."/>
            <person name="Shirley N."/>
            <person name="Lin Y.R."/>
            <person name="Liu L.Y."/>
            <person name="Hernandez A.G."/>
            <person name="Wright C.L."/>
            <person name="Bulone V."/>
            <person name="Tuskan G.A."/>
            <person name="Heath K."/>
            <person name="Zee F."/>
            <person name="Moore P.H."/>
            <person name="Sunkar R."/>
            <person name="Leebens-Mack J.H."/>
            <person name="Mockler T."/>
            <person name="Bennetzen J.L."/>
            <person name="Freeling M."/>
            <person name="Sankoff D."/>
            <person name="Paterson A.H."/>
            <person name="Zhu X."/>
            <person name="Yang X."/>
            <person name="Smith J.A."/>
            <person name="Cushman J.C."/>
            <person name="Paull R.E."/>
            <person name="Yu Q."/>
        </authorList>
    </citation>
    <scope>NUCLEOTIDE SEQUENCE [LARGE SCALE GENOMIC DNA]</scope>
    <source>
        <strain evidence="2">cv. F153</strain>
    </source>
</reference>
<dbReference type="OrthoDB" id="785443at2759"/>
<evidence type="ECO:0000313" key="3">
    <source>
        <dbReference type="RefSeq" id="XP_020112832.1"/>
    </source>
</evidence>
<name>A0A6P5GYE4_ANACO</name>
<dbReference type="Proteomes" id="UP000515123">
    <property type="component" value="Linkage group 22"/>
</dbReference>
<organism evidence="2 3">
    <name type="scientific">Ananas comosus</name>
    <name type="common">Pineapple</name>
    <name type="synonym">Ananas ananas</name>
    <dbReference type="NCBI Taxonomy" id="4615"/>
    <lineage>
        <taxon>Eukaryota</taxon>
        <taxon>Viridiplantae</taxon>
        <taxon>Streptophyta</taxon>
        <taxon>Embryophyta</taxon>
        <taxon>Tracheophyta</taxon>
        <taxon>Spermatophyta</taxon>
        <taxon>Magnoliopsida</taxon>
        <taxon>Liliopsida</taxon>
        <taxon>Poales</taxon>
        <taxon>Bromeliaceae</taxon>
        <taxon>Bromelioideae</taxon>
        <taxon>Ananas</taxon>
    </lineage>
</organism>
<dbReference type="PANTHER" id="PTHR47863:SF4">
    <property type="entry name" value="RING_FYVE_PHD ZINC FINGER SUPERFAMILY PROTEIN"/>
    <property type="match status" value="1"/>
</dbReference>
<dbReference type="CDD" id="cd11660">
    <property type="entry name" value="SANT_TRF"/>
    <property type="match status" value="1"/>
</dbReference>
<dbReference type="SUPFAM" id="SSF46689">
    <property type="entry name" value="Homeodomain-like"/>
    <property type="match status" value="1"/>
</dbReference>
<evidence type="ECO:0000259" key="1">
    <source>
        <dbReference type="PROSITE" id="PS50090"/>
    </source>
</evidence>
<dbReference type="GeneID" id="109727229"/>
<proteinExistence type="predicted"/>
<feature type="domain" description="Myb-like" evidence="1">
    <location>
        <begin position="125"/>
        <end position="179"/>
    </location>
</feature>
<sequence length="190" mass="21852">MNKWRTFNPQSPMQQLTIAIYLASSVSCLTLPLRMNKGRIFNPQSTVQQLTIAVYLARRVGHLIGNLISWGGKTERCKRAQDASTKIVDQKRFKSSTGKRRKHAYQAKRYSNPLMPPGRRTKLLWTMEEEAALKEGIQRFVSNDGGTIPWRAILEYYGCGVFHKTRVPGDLKDKWRNIKIKEDLLQQSCV</sequence>
<dbReference type="PROSITE" id="PS51257">
    <property type="entry name" value="PROKAR_LIPOPROTEIN"/>
    <property type="match status" value="1"/>
</dbReference>
<accession>A0A6P5GYE4</accession>
<dbReference type="InterPro" id="IPR001005">
    <property type="entry name" value="SANT/Myb"/>
</dbReference>
<dbReference type="PANTHER" id="PTHR47863">
    <property type="entry name" value="RING/FYVE/PHD ZINC FINGER SUPERFAMILY PROTEIN"/>
    <property type="match status" value="1"/>
</dbReference>
<gene>
    <name evidence="3" type="primary">LOC109727229</name>
</gene>
<dbReference type="AlphaFoldDB" id="A0A6P5GYE4"/>
<dbReference type="Gene3D" id="1.10.10.60">
    <property type="entry name" value="Homeodomain-like"/>
    <property type="match status" value="1"/>
</dbReference>
<evidence type="ECO:0000313" key="2">
    <source>
        <dbReference type="Proteomes" id="UP000515123"/>
    </source>
</evidence>
<dbReference type="InterPro" id="IPR009057">
    <property type="entry name" value="Homeodomain-like_sf"/>
</dbReference>
<keyword evidence="2" id="KW-1185">Reference proteome</keyword>
<protein>
    <submittedName>
        <fullName evidence="3">Uncharacterized protein LOC109727229</fullName>
    </submittedName>
</protein>
<dbReference type="RefSeq" id="XP_020112832.1">
    <property type="nucleotide sequence ID" value="XM_020257243.1"/>
</dbReference>